<dbReference type="GO" id="GO:0008270">
    <property type="term" value="F:zinc ion binding"/>
    <property type="evidence" value="ECO:0007669"/>
    <property type="project" value="UniProtKB-KW"/>
</dbReference>
<keyword evidence="2" id="KW-0548">Nucleotidyltransferase</keyword>
<dbReference type="InterPro" id="IPR001969">
    <property type="entry name" value="Aspartic_peptidase_AS"/>
</dbReference>
<evidence type="ECO:0000256" key="4">
    <source>
        <dbReference type="ARBA" id="ARBA00022918"/>
    </source>
</evidence>
<dbReference type="Gene3D" id="3.10.10.10">
    <property type="entry name" value="HIV Type 1 Reverse Transcriptase, subunit A, domain 1"/>
    <property type="match status" value="1"/>
</dbReference>
<keyword evidence="4" id="KW-0695">RNA-directed DNA polymerase</keyword>
<evidence type="ECO:0000256" key="2">
    <source>
        <dbReference type="ARBA" id="ARBA00022695"/>
    </source>
</evidence>
<evidence type="ECO:0000259" key="6">
    <source>
        <dbReference type="PROSITE" id="PS50158"/>
    </source>
</evidence>
<reference evidence="8" key="1">
    <citation type="submission" date="2017-01" db="EMBL/GenBank/DDBJ databases">
        <authorList>
            <person name="Wang Y."/>
            <person name="White M."/>
            <person name="Kvist S."/>
            <person name="Moncalvo J.-M."/>
        </authorList>
    </citation>
    <scope>NUCLEOTIDE SEQUENCE [LARGE SCALE GENOMIC DNA]</scope>
    <source>
        <strain evidence="8">COL-18-3</strain>
    </source>
</reference>
<keyword evidence="1" id="KW-0808">Transferase</keyword>
<dbReference type="SUPFAM" id="SSF56672">
    <property type="entry name" value="DNA/RNA polymerases"/>
    <property type="match status" value="1"/>
</dbReference>
<dbReference type="InterPro" id="IPR043502">
    <property type="entry name" value="DNA/RNA_pol_sf"/>
</dbReference>
<keyword evidence="3" id="KW-0378">Hydrolase</keyword>
<dbReference type="Proteomes" id="UP000188320">
    <property type="component" value="Unassembled WGS sequence"/>
</dbReference>
<dbReference type="Pfam" id="PF00098">
    <property type="entry name" value="zf-CCHC"/>
    <property type="match status" value="1"/>
</dbReference>
<comment type="caution">
    <text evidence="7">The sequence shown here is derived from an EMBL/GenBank/DDBJ whole genome shotgun (WGS) entry which is preliminary data.</text>
</comment>
<evidence type="ECO:0000256" key="1">
    <source>
        <dbReference type="ARBA" id="ARBA00022679"/>
    </source>
</evidence>
<keyword evidence="3" id="KW-0645">Protease</keyword>
<keyword evidence="5" id="KW-0862">Zinc</keyword>
<dbReference type="PANTHER" id="PTHR37984">
    <property type="entry name" value="PROTEIN CBG26694"/>
    <property type="match status" value="1"/>
</dbReference>
<dbReference type="Gene3D" id="2.40.70.10">
    <property type="entry name" value="Acid Proteases"/>
    <property type="match status" value="1"/>
</dbReference>
<keyword evidence="8" id="KW-1185">Reference proteome</keyword>
<evidence type="ECO:0000313" key="7">
    <source>
        <dbReference type="EMBL" id="OMH82870.1"/>
    </source>
</evidence>
<protein>
    <recommendedName>
        <fullName evidence="6">CCHC-type domain-containing protein</fullName>
    </recommendedName>
</protein>
<dbReference type="SUPFAM" id="SSF57756">
    <property type="entry name" value="Retrovirus zinc finger-like domains"/>
    <property type="match status" value="1"/>
</dbReference>
<feature type="domain" description="CCHC-type" evidence="6">
    <location>
        <begin position="237"/>
        <end position="252"/>
    </location>
</feature>
<dbReference type="OrthoDB" id="2276648at2759"/>
<dbReference type="Gene3D" id="3.30.420.10">
    <property type="entry name" value="Ribonuclease H-like superfamily/Ribonuclease H"/>
    <property type="match status" value="1"/>
</dbReference>
<evidence type="ECO:0000256" key="3">
    <source>
        <dbReference type="ARBA" id="ARBA00022750"/>
    </source>
</evidence>
<sequence>MIGSSSLTKRAVEPPVFSGDDNKDAASWIRKFDLYSRSIGWSEDDRLDFVELFLDAKALRWYERSRNRTEGWAGLREEFIRKFNSAESELRAWRELQNTRQSTNEELEDFIYKLEMLFEKTNIINGEIKFKCLLSSISPKYQEAIVKSRVVTYIDAVRVALESETMENTLRRDIQDINDNGNNNSDISNIMEEIKEMKKLMLKTNKQKNDYTALNKKPYINKQNERQVGEQRKNNNCYTCGEEGHFSNSCPKRAWNLRSDEQSSELKPQALHCMERHELPIRPETISDNGMELYNLDIMWKELSIVEKRKLLNQDRTEKVKNARLEENSEASRVENTMPVQGNVTEPISNINWRRNQGTQLSIPESKLNKGYIEYSIKKELDNMKANISMGQLIRASPVIRNELGRLCKKPENSHINTIQSEETSNCKTTVCIGGQTCTAVIDTGAACCVITQGTAKRLGLVANTKVNEVILTADGKHHYVSNKISDVPVEVKGIRFDANLLQMEGKNESLVLGTDWLKTHAAVIDLNTLELILPVHEDSLVVPLELSKDKDKLRNEVMISIAKEVCRVENAGADLVTDSRISELLEDNKDILANDLTELEFTDVIEHEIETGNNAPIKLRPYRVPQAMKQLVREELSRMETAGVIEACKSDWATPASTSDIPVKSEDEEDKECITLFSMEMEKHRAIMQYLSNKTYPEVADEEAKKKIRLQSTRYTLNNGTLYSYSKKFGRREVLTEQNALQKIKLVHDHEHTGISNTWEKVKLCWKDRDNWDRYLWRAMLIARTMKHRVLGVSPSKMLYGSDMRTPVTWNSEVTNENEEEALRERLKFVEVTLPVIRDLASQKVIKNKKYEIQRYNKKVIVFKFKLLDKVLKRVEMPTSKFSASWEGPYTVVRVLERGTYIIRDKENNLDQVNGDRLKPYRESEGMIPDVAPSTIRPVLRRFKDHPYSNRDDRSLGGGLSY</sequence>
<evidence type="ECO:0000256" key="5">
    <source>
        <dbReference type="PROSITE-ProRule" id="PRU00047"/>
    </source>
</evidence>
<dbReference type="InterPro" id="IPR001878">
    <property type="entry name" value="Znf_CCHC"/>
</dbReference>
<dbReference type="GO" id="GO:0006508">
    <property type="term" value="P:proteolysis"/>
    <property type="evidence" value="ECO:0007669"/>
    <property type="project" value="InterPro"/>
</dbReference>
<accession>A0A1R1PPJ4</accession>
<dbReference type="CDD" id="cd00303">
    <property type="entry name" value="retropepsin_like"/>
    <property type="match status" value="1"/>
</dbReference>
<dbReference type="Gene3D" id="4.10.60.10">
    <property type="entry name" value="Zinc finger, CCHC-type"/>
    <property type="match status" value="1"/>
</dbReference>
<dbReference type="SMART" id="SM00343">
    <property type="entry name" value="ZnF_C2HC"/>
    <property type="match status" value="1"/>
</dbReference>
<dbReference type="InterPro" id="IPR050951">
    <property type="entry name" value="Retrovirus_Pol_polyprotein"/>
</dbReference>
<proteinExistence type="predicted"/>
<evidence type="ECO:0000313" key="8">
    <source>
        <dbReference type="Proteomes" id="UP000188320"/>
    </source>
</evidence>
<dbReference type="GO" id="GO:0003676">
    <property type="term" value="F:nucleic acid binding"/>
    <property type="evidence" value="ECO:0007669"/>
    <property type="project" value="InterPro"/>
</dbReference>
<dbReference type="Pfam" id="PF03732">
    <property type="entry name" value="Retrotrans_gag"/>
    <property type="match status" value="1"/>
</dbReference>
<dbReference type="Pfam" id="PF13975">
    <property type="entry name" value="gag-asp_proteas"/>
    <property type="match status" value="1"/>
</dbReference>
<dbReference type="SUPFAM" id="SSF50630">
    <property type="entry name" value="Acid proteases"/>
    <property type="match status" value="1"/>
</dbReference>
<keyword evidence="5" id="KW-0863">Zinc-finger</keyword>
<keyword evidence="3" id="KW-0064">Aspartyl protease</keyword>
<dbReference type="PANTHER" id="PTHR37984:SF9">
    <property type="entry name" value="INTEGRASE CATALYTIC DOMAIN-CONTAINING PROTEIN"/>
    <property type="match status" value="1"/>
</dbReference>
<dbReference type="InterPro" id="IPR036397">
    <property type="entry name" value="RNaseH_sf"/>
</dbReference>
<dbReference type="GO" id="GO:0003964">
    <property type="term" value="F:RNA-directed DNA polymerase activity"/>
    <property type="evidence" value="ECO:0007669"/>
    <property type="project" value="UniProtKB-KW"/>
</dbReference>
<dbReference type="InterPro" id="IPR021109">
    <property type="entry name" value="Peptidase_aspartic_dom_sf"/>
</dbReference>
<dbReference type="InterPro" id="IPR005162">
    <property type="entry name" value="Retrotrans_gag_dom"/>
</dbReference>
<dbReference type="EMBL" id="LSSK01000573">
    <property type="protein sequence ID" value="OMH82870.1"/>
    <property type="molecule type" value="Genomic_DNA"/>
</dbReference>
<dbReference type="AlphaFoldDB" id="A0A1R1PPJ4"/>
<name>A0A1R1PPJ4_ZANCU</name>
<dbReference type="PROSITE" id="PS00141">
    <property type="entry name" value="ASP_PROTEASE"/>
    <property type="match status" value="1"/>
</dbReference>
<dbReference type="InterPro" id="IPR036875">
    <property type="entry name" value="Znf_CCHC_sf"/>
</dbReference>
<gene>
    <name evidence="7" type="ORF">AX774_g3639</name>
</gene>
<organism evidence="7 8">
    <name type="scientific">Zancudomyces culisetae</name>
    <name type="common">Gut fungus</name>
    <name type="synonym">Smittium culisetae</name>
    <dbReference type="NCBI Taxonomy" id="1213189"/>
    <lineage>
        <taxon>Eukaryota</taxon>
        <taxon>Fungi</taxon>
        <taxon>Fungi incertae sedis</taxon>
        <taxon>Zoopagomycota</taxon>
        <taxon>Kickxellomycotina</taxon>
        <taxon>Harpellomycetes</taxon>
        <taxon>Harpellales</taxon>
        <taxon>Legeriomycetaceae</taxon>
        <taxon>Zancudomyces</taxon>
    </lineage>
</organism>
<dbReference type="GO" id="GO:0004190">
    <property type="term" value="F:aspartic-type endopeptidase activity"/>
    <property type="evidence" value="ECO:0007669"/>
    <property type="project" value="UniProtKB-KW"/>
</dbReference>
<keyword evidence="5" id="KW-0479">Metal-binding</keyword>
<dbReference type="PROSITE" id="PS50158">
    <property type="entry name" value="ZF_CCHC"/>
    <property type="match status" value="1"/>
</dbReference>